<dbReference type="InterPro" id="IPR005814">
    <property type="entry name" value="Aminotrans_3"/>
</dbReference>
<dbReference type="Gene3D" id="3.90.1150.10">
    <property type="entry name" value="Aspartate Aminotransferase, domain 1"/>
    <property type="match status" value="1"/>
</dbReference>
<dbReference type="SUPFAM" id="SSF53383">
    <property type="entry name" value="PLP-dependent transferases"/>
    <property type="match status" value="1"/>
</dbReference>
<evidence type="ECO:0000256" key="2">
    <source>
        <dbReference type="ARBA" id="ARBA00004173"/>
    </source>
</evidence>
<evidence type="ECO:0000313" key="9">
    <source>
        <dbReference type="Proteomes" id="UP000815325"/>
    </source>
</evidence>
<evidence type="ECO:0000256" key="3">
    <source>
        <dbReference type="ARBA" id="ARBA00008954"/>
    </source>
</evidence>
<comment type="subunit">
    <text evidence="4">Homotetramer.</text>
</comment>
<comment type="subcellular location">
    <subcellularLocation>
        <location evidence="2">Mitochondrion</location>
    </subcellularLocation>
</comment>
<evidence type="ECO:0000256" key="5">
    <source>
        <dbReference type="ARBA" id="ARBA00013049"/>
    </source>
</evidence>
<dbReference type="InterPro" id="IPR015424">
    <property type="entry name" value="PyrdxlP-dep_Trfase"/>
</dbReference>
<dbReference type="GO" id="GO:0016740">
    <property type="term" value="F:transferase activity"/>
    <property type="evidence" value="ECO:0007669"/>
    <property type="project" value="UniProtKB-KW"/>
</dbReference>
<protein>
    <recommendedName>
        <fullName evidence="5">alanine--glyoxylate transaminase</fullName>
        <ecNumber evidence="5">2.6.1.44</ecNumber>
    </recommendedName>
</protein>
<sequence length="137" mass="15036">MHGEPRCGRSPVEAPACPTRQQLTDHLKRLHAPRAKSAQVGSHLLKRLHALQAKHDIIGNVRGSGLMLGLEFVKDRHTKEPAKAEVAEVFERMKDNGVLMGKGGLHGNAFRIKPPMCFTLADADFLVDVMDDAIQAL</sequence>
<evidence type="ECO:0000256" key="1">
    <source>
        <dbReference type="ARBA" id="ARBA00001933"/>
    </source>
</evidence>
<keyword evidence="9" id="KW-1185">Reference proteome</keyword>
<organism evidence="8 9">
    <name type="scientific">Dunaliella salina</name>
    <name type="common">Green alga</name>
    <name type="synonym">Protococcus salinus</name>
    <dbReference type="NCBI Taxonomy" id="3046"/>
    <lineage>
        <taxon>Eukaryota</taxon>
        <taxon>Viridiplantae</taxon>
        <taxon>Chlorophyta</taxon>
        <taxon>core chlorophytes</taxon>
        <taxon>Chlorophyceae</taxon>
        <taxon>CS clade</taxon>
        <taxon>Chlamydomonadales</taxon>
        <taxon>Dunaliellaceae</taxon>
        <taxon>Dunaliella</taxon>
    </lineage>
</organism>
<dbReference type="EC" id="2.6.1.44" evidence="5"/>
<dbReference type="Pfam" id="PF00202">
    <property type="entry name" value="Aminotran_3"/>
    <property type="match status" value="1"/>
</dbReference>
<accession>A0ABQ7G4Q3</accession>
<dbReference type="InterPro" id="IPR015422">
    <property type="entry name" value="PyrdxlP-dep_Trfase_small"/>
</dbReference>
<proteinExistence type="inferred from homology"/>
<evidence type="ECO:0000313" key="8">
    <source>
        <dbReference type="EMBL" id="KAF5829562.1"/>
    </source>
</evidence>
<gene>
    <name evidence="8" type="ORF">DUNSADRAFT_15902</name>
</gene>
<evidence type="ECO:0000256" key="4">
    <source>
        <dbReference type="ARBA" id="ARBA00011881"/>
    </source>
</evidence>
<keyword evidence="7 8" id="KW-0808">Transferase</keyword>
<dbReference type="EMBL" id="MU070144">
    <property type="protein sequence ID" value="KAF5829562.1"/>
    <property type="molecule type" value="Genomic_DNA"/>
</dbReference>
<keyword evidence="6" id="KW-0032">Aminotransferase</keyword>
<dbReference type="PANTHER" id="PTHR45688">
    <property type="match status" value="1"/>
</dbReference>
<comment type="similarity">
    <text evidence="3">Belongs to the class-III pyridoxal-phosphate-dependent aminotransferase family.</text>
</comment>
<dbReference type="PANTHER" id="PTHR45688:SF3">
    <property type="entry name" value="ALANINE--GLYOXYLATE AMINOTRANSFERASE 2, MITOCHONDRIAL"/>
    <property type="match status" value="1"/>
</dbReference>
<comment type="caution">
    <text evidence="8">The sequence shown here is derived from an EMBL/GenBank/DDBJ whole genome shotgun (WGS) entry which is preliminary data.</text>
</comment>
<name>A0ABQ7G4Q3_DUNSA</name>
<dbReference type="Proteomes" id="UP000815325">
    <property type="component" value="Unassembled WGS sequence"/>
</dbReference>
<evidence type="ECO:0000256" key="6">
    <source>
        <dbReference type="ARBA" id="ARBA00022576"/>
    </source>
</evidence>
<comment type="cofactor">
    <cofactor evidence="1">
        <name>pyridoxal 5'-phosphate</name>
        <dbReference type="ChEBI" id="CHEBI:597326"/>
    </cofactor>
</comment>
<reference evidence="8" key="1">
    <citation type="submission" date="2017-08" db="EMBL/GenBank/DDBJ databases">
        <authorList>
            <person name="Polle J.E."/>
            <person name="Barry K."/>
            <person name="Cushman J."/>
            <person name="Schmutz J."/>
            <person name="Tran D."/>
            <person name="Hathwaick L.T."/>
            <person name="Yim W.C."/>
            <person name="Jenkins J."/>
            <person name="Mckie-Krisberg Z.M."/>
            <person name="Prochnik S."/>
            <person name="Lindquist E."/>
            <person name="Dockter R.B."/>
            <person name="Adam C."/>
            <person name="Molina H."/>
            <person name="Bunkerborg J."/>
            <person name="Jin E."/>
            <person name="Buchheim M."/>
            <person name="Magnuson J."/>
        </authorList>
    </citation>
    <scope>NUCLEOTIDE SEQUENCE</scope>
    <source>
        <strain evidence="8">CCAP 19/18</strain>
    </source>
</reference>
<evidence type="ECO:0000256" key="7">
    <source>
        <dbReference type="ARBA" id="ARBA00022679"/>
    </source>
</evidence>